<dbReference type="CDD" id="cd02440">
    <property type="entry name" value="AdoMet_MTases"/>
    <property type="match status" value="1"/>
</dbReference>
<name>A0A6J4B4P5_9EURO</name>
<dbReference type="GO" id="GO:0008168">
    <property type="term" value="F:methyltransferase activity"/>
    <property type="evidence" value="ECO:0007669"/>
    <property type="project" value="UniProtKB-KW"/>
</dbReference>
<dbReference type="GO" id="GO:0032259">
    <property type="term" value="P:methylation"/>
    <property type="evidence" value="ECO:0007669"/>
    <property type="project" value="UniProtKB-KW"/>
</dbReference>
<dbReference type="InterPro" id="IPR029063">
    <property type="entry name" value="SAM-dependent_MTases_sf"/>
</dbReference>
<proteinExistence type="inferred from homology"/>
<evidence type="ECO:0000313" key="4">
    <source>
        <dbReference type="EMBL" id="BBU48131.1"/>
    </source>
</evidence>
<dbReference type="PIRSF" id="PIRSF011491">
    <property type="entry name" value="Mtase_YbcY_prd"/>
    <property type="match status" value="1"/>
</dbReference>
<keyword evidence="2" id="KW-0489">Methyltransferase</keyword>
<evidence type="ECO:0000259" key="3">
    <source>
        <dbReference type="Pfam" id="PF08242"/>
    </source>
</evidence>
<dbReference type="Gene3D" id="3.40.50.150">
    <property type="entry name" value="Vaccinia Virus protein VP39"/>
    <property type="match status" value="1"/>
</dbReference>
<dbReference type="EMBL" id="LC517108">
    <property type="protein sequence ID" value="BBU48131.1"/>
    <property type="molecule type" value="Genomic_DNA"/>
</dbReference>
<organism evidence="4">
    <name type="scientific">Penicillium citreosulfuratum</name>
    <dbReference type="NCBI Taxonomy" id="1651864"/>
    <lineage>
        <taxon>Eukaryota</taxon>
        <taxon>Fungi</taxon>
        <taxon>Dikarya</taxon>
        <taxon>Ascomycota</taxon>
        <taxon>Pezizomycotina</taxon>
        <taxon>Eurotiomycetes</taxon>
        <taxon>Eurotiomycetidae</taxon>
        <taxon>Eurotiales</taxon>
        <taxon>Aspergillaceae</taxon>
        <taxon>Penicillium</taxon>
    </lineage>
</organism>
<sequence>MASYQLSEAEGRDNYYNPALLWWYDFWVHWVSALFAWKCSSRGILLPFFQANIGERHCDVGVGTGYYLRAVRQRRPAWPEQNLTLIDFHMRCLRKAANRVGVPEKTECILANILKPINLKPPQQFDSISLMYVLHCLPGNSKEKSCVFRNLKPLLKDDGTLFGSTLLCRGIRQNWFSWFLQRIYNSIDMFQNREDYAEDFIEALKNEFEEVETAIIGTVLMFKARKPRRKEGL</sequence>
<dbReference type="Pfam" id="PF08242">
    <property type="entry name" value="Methyltransf_12"/>
    <property type="match status" value="1"/>
</dbReference>
<evidence type="ECO:0000256" key="1">
    <source>
        <dbReference type="ARBA" id="ARBA00008361"/>
    </source>
</evidence>
<keyword evidence="2" id="KW-0808">Transferase</keyword>
<comment type="similarity">
    <text evidence="1">Belongs to the methyltransferase superfamily.</text>
</comment>
<feature type="domain" description="Methyltransferase type 12" evidence="3">
    <location>
        <begin position="59"/>
        <end position="161"/>
    </location>
</feature>
<dbReference type="InterPro" id="IPR016584">
    <property type="entry name" value="MeTrfase_VrtF"/>
</dbReference>
<gene>
    <name evidence="4" type="primary">g1459</name>
</gene>
<accession>A0A6J4B4P5</accession>
<protein>
    <recommendedName>
        <fullName evidence="3">Methyltransferase type 12 domain-containing protein</fullName>
    </recommendedName>
</protein>
<dbReference type="SUPFAM" id="SSF53335">
    <property type="entry name" value="S-adenosyl-L-methionine-dependent methyltransferases"/>
    <property type="match status" value="1"/>
</dbReference>
<evidence type="ECO:0000256" key="2">
    <source>
        <dbReference type="ARBA" id="ARBA00022603"/>
    </source>
</evidence>
<dbReference type="InterPro" id="IPR013217">
    <property type="entry name" value="Methyltransf_12"/>
</dbReference>
<reference evidence="4" key="1">
    <citation type="journal article" date="2020" name="Toxins">
        <title>Whole Genome Analysis Revealed the Genes Responsible for Citreoviridin Biosynthesis in Penicillium citreonigrum.</title>
        <authorList>
            <person name="Okano T."/>
            <person name="Kobayashi N."/>
            <person name="Izawa K."/>
            <person name="Yoshinari"/>
            <person name="T"/>
            <person name="Sugita-Konishi Y."/>
        </authorList>
    </citation>
    <scope>NUCLEOTIDE SEQUENCE</scope>
    <source>
        <strain evidence="4">IMI 92228</strain>
    </source>
</reference>
<dbReference type="AlphaFoldDB" id="A0A6J4B4P5"/>